<reference evidence="3" key="1">
    <citation type="submission" date="2023-05" db="EMBL/GenBank/DDBJ databases">
        <title>Cataloging the Phylogenetic Diversity of Human Bladder Bacteria.</title>
        <authorList>
            <person name="Du J."/>
        </authorList>
    </citation>
    <scope>NUCLEOTIDE SEQUENCE</scope>
    <source>
        <strain evidence="3">UMB1231</strain>
    </source>
</reference>
<proteinExistence type="inferred from homology"/>
<dbReference type="AlphaFoldDB" id="A0AAJ1V1E1"/>
<evidence type="ECO:0000256" key="1">
    <source>
        <dbReference type="ARBA" id="ARBA00006068"/>
    </source>
</evidence>
<dbReference type="RefSeq" id="WP_285065130.1">
    <property type="nucleotide sequence ID" value="NZ_CAUPDI010000012.1"/>
</dbReference>
<accession>A0AAJ1V1E1</accession>
<dbReference type="EMBL" id="JASOOE010000001">
    <property type="protein sequence ID" value="MDK7186425.1"/>
    <property type="molecule type" value="Genomic_DNA"/>
</dbReference>
<dbReference type="PANTHER" id="PTHR33392">
    <property type="entry name" value="POLYISOPRENYL-TEICHOIC ACID--PEPTIDOGLYCAN TEICHOIC ACID TRANSFERASE TAGU"/>
    <property type="match status" value="1"/>
</dbReference>
<dbReference type="Gene3D" id="3.40.630.190">
    <property type="entry name" value="LCP protein"/>
    <property type="match status" value="1"/>
</dbReference>
<dbReference type="InterPro" id="IPR004474">
    <property type="entry name" value="LytR_CpsA_psr"/>
</dbReference>
<evidence type="ECO:0000313" key="4">
    <source>
        <dbReference type="Proteomes" id="UP001229251"/>
    </source>
</evidence>
<organism evidence="3 4">
    <name type="scientific">Facklamia hominis</name>
    <dbReference type="NCBI Taxonomy" id="178214"/>
    <lineage>
        <taxon>Bacteria</taxon>
        <taxon>Bacillati</taxon>
        <taxon>Bacillota</taxon>
        <taxon>Bacilli</taxon>
        <taxon>Lactobacillales</taxon>
        <taxon>Aerococcaceae</taxon>
        <taxon>Facklamia</taxon>
    </lineage>
</organism>
<evidence type="ECO:0000259" key="2">
    <source>
        <dbReference type="Pfam" id="PF03816"/>
    </source>
</evidence>
<dbReference type="NCBIfam" id="TIGR00350">
    <property type="entry name" value="lytR_cpsA_psr"/>
    <property type="match status" value="1"/>
</dbReference>
<feature type="domain" description="Cell envelope-related transcriptional attenuator" evidence="2">
    <location>
        <begin position="53"/>
        <end position="195"/>
    </location>
</feature>
<sequence>MKSFNKLIIVFMALVTFTMSLLPSVYATDFNKPFSILLMGIDSGGLGRTEKGRSDVMMVATVNPDTQEIAVTSIPRDSYVEIPGRGMDKINHAYAFGGPELSLQTVQNWLGIELNDYAVVDMQGLVDMIDSVDGIDIVPPESFEIDGYQFEEGKSIHLDGDSALAYSRERYNSGGDYARQERQRQIILSFIDKVRQESSDIPSMISVINSLRKFVKTNVSMIDVGKFALKHSDFNPNIEFNQLQGQGFKKDGIYYEQIDESSLAQIKDIMTRLLENEES</sequence>
<comment type="caution">
    <text evidence="3">The sequence shown here is derived from an EMBL/GenBank/DDBJ whole genome shotgun (WGS) entry which is preliminary data.</text>
</comment>
<protein>
    <submittedName>
        <fullName evidence="3">LCP family protein</fullName>
    </submittedName>
</protein>
<gene>
    <name evidence="3" type="ORF">QP433_00340</name>
</gene>
<dbReference type="PANTHER" id="PTHR33392:SF6">
    <property type="entry name" value="POLYISOPRENYL-TEICHOIC ACID--PEPTIDOGLYCAN TEICHOIC ACID TRANSFERASE TAGU"/>
    <property type="match status" value="1"/>
</dbReference>
<dbReference type="Proteomes" id="UP001229251">
    <property type="component" value="Unassembled WGS sequence"/>
</dbReference>
<name>A0AAJ1V1E1_9LACT</name>
<evidence type="ECO:0000313" key="3">
    <source>
        <dbReference type="EMBL" id="MDK7186425.1"/>
    </source>
</evidence>
<comment type="similarity">
    <text evidence="1">Belongs to the LytR/CpsA/Psr (LCP) family.</text>
</comment>
<dbReference type="InterPro" id="IPR050922">
    <property type="entry name" value="LytR/CpsA/Psr_CW_biosynth"/>
</dbReference>
<dbReference type="Pfam" id="PF03816">
    <property type="entry name" value="LytR_cpsA_psr"/>
    <property type="match status" value="1"/>
</dbReference>